<accession>A0A8B9IU18</accession>
<organism evidence="2 3">
    <name type="scientific">Amazona collaria</name>
    <name type="common">yellow-billed parrot</name>
    <dbReference type="NCBI Taxonomy" id="241587"/>
    <lineage>
        <taxon>Eukaryota</taxon>
        <taxon>Metazoa</taxon>
        <taxon>Chordata</taxon>
        <taxon>Craniata</taxon>
        <taxon>Vertebrata</taxon>
        <taxon>Euteleostomi</taxon>
        <taxon>Archelosauria</taxon>
        <taxon>Archosauria</taxon>
        <taxon>Dinosauria</taxon>
        <taxon>Saurischia</taxon>
        <taxon>Theropoda</taxon>
        <taxon>Coelurosauria</taxon>
        <taxon>Aves</taxon>
        <taxon>Neognathae</taxon>
        <taxon>Neoaves</taxon>
        <taxon>Telluraves</taxon>
        <taxon>Australaves</taxon>
        <taxon>Psittaciformes</taxon>
        <taxon>Psittacidae</taxon>
        <taxon>Amazona</taxon>
    </lineage>
</organism>
<reference evidence="2" key="1">
    <citation type="submission" date="2025-08" db="UniProtKB">
        <authorList>
            <consortium name="Ensembl"/>
        </authorList>
    </citation>
    <scope>IDENTIFICATION</scope>
</reference>
<feature type="compositionally biased region" description="Polar residues" evidence="1">
    <location>
        <begin position="139"/>
        <end position="148"/>
    </location>
</feature>
<keyword evidence="3" id="KW-1185">Reference proteome</keyword>
<proteinExistence type="predicted"/>
<reference evidence="2" key="2">
    <citation type="submission" date="2025-09" db="UniProtKB">
        <authorList>
            <consortium name="Ensembl"/>
        </authorList>
    </citation>
    <scope>IDENTIFICATION</scope>
</reference>
<dbReference type="AlphaFoldDB" id="A0A8B9IU18"/>
<dbReference type="Ensembl" id="ENSACOT00000006244.1">
    <property type="protein sequence ID" value="ENSACOP00000006030.1"/>
    <property type="gene ID" value="ENSACOG00000004218.1"/>
</dbReference>
<protein>
    <submittedName>
        <fullName evidence="2">Uncharacterized protein</fullName>
    </submittedName>
</protein>
<sequence length="148" mass="16011">MPTKNSLNSFYPSNGGSLLARIFCSIPVHSMPFHTITWQCCSHSVLGQSKREQPPPSSGLLCPTGPGKPKTSSRKSLRSCCSSLFGGSCWGAQHYCIPVTDEGDRLCRGRLSLPEHAVWGGRHVEWQGRKGTPVEPTRSAESTQPSTG</sequence>
<evidence type="ECO:0000313" key="2">
    <source>
        <dbReference type="Ensembl" id="ENSACOP00000006030.1"/>
    </source>
</evidence>
<evidence type="ECO:0000256" key="1">
    <source>
        <dbReference type="SAM" id="MobiDB-lite"/>
    </source>
</evidence>
<feature type="region of interest" description="Disordered" evidence="1">
    <location>
        <begin position="50"/>
        <end position="76"/>
    </location>
</feature>
<dbReference type="Proteomes" id="UP000694522">
    <property type="component" value="Unplaced"/>
</dbReference>
<evidence type="ECO:0000313" key="3">
    <source>
        <dbReference type="Proteomes" id="UP000694522"/>
    </source>
</evidence>
<feature type="region of interest" description="Disordered" evidence="1">
    <location>
        <begin position="127"/>
        <end position="148"/>
    </location>
</feature>
<name>A0A8B9IU18_9PSIT</name>